<dbReference type="HAMAP" id="MF_00040">
    <property type="entry name" value="RRF"/>
    <property type="match status" value="1"/>
</dbReference>
<dbReference type="InterPro" id="IPR023584">
    <property type="entry name" value="Ribosome_recyc_fac_dom"/>
</dbReference>
<dbReference type="GO" id="GO:0005737">
    <property type="term" value="C:cytoplasm"/>
    <property type="evidence" value="ECO:0007669"/>
    <property type="project" value="UniProtKB-SubCell"/>
</dbReference>
<evidence type="ECO:0000256" key="1">
    <source>
        <dbReference type="ARBA" id="ARBA00005912"/>
    </source>
</evidence>
<dbReference type="PANTHER" id="PTHR20982:SF3">
    <property type="entry name" value="MITOCHONDRIAL RIBOSOME RECYCLING FACTOR PSEUDO 1"/>
    <property type="match status" value="1"/>
</dbReference>
<comment type="caution">
    <text evidence="6">The sequence shown here is derived from an EMBL/GenBank/DDBJ whole genome shotgun (WGS) entry which is preliminary data.</text>
</comment>
<evidence type="ECO:0000313" key="6">
    <source>
        <dbReference type="EMBL" id="HHX99172.1"/>
    </source>
</evidence>
<evidence type="ECO:0000256" key="3">
    <source>
        <dbReference type="HAMAP-Rule" id="MF_00040"/>
    </source>
</evidence>
<gene>
    <name evidence="3 6" type="primary">frr</name>
    <name evidence="6" type="ORF">GX533_00590</name>
</gene>
<dbReference type="InterPro" id="IPR036191">
    <property type="entry name" value="RRF_sf"/>
</dbReference>
<protein>
    <recommendedName>
        <fullName evidence="3">Ribosome-recycling factor</fullName>
        <shortName evidence="3">RRF</shortName>
    </recommendedName>
    <alternativeName>
        <fullName evidence="3">Ribosome-releasing factor</fullName>
    </alternativeName>
</protein>
<comment type="function">
    <text evidence="3">Responsible for the release of ribosomes from messenger RNA at the termination of protein biosynthesis. May increase the efficiency of translation by recycling ribosomes from one round of translation to another.</text>
</comment>
<dbReference type="Proteomes" id="UP000576550">
    <property type="component" value="Unassembled WGS sequence"/>
</dbReference>
<dbReference type="GO" id="GO:0006415">
    <property type="term" value="P:translational termination"/>
    <property type="evidence" value="ECO:0007669"/>
    <property type="project" value="UniProtKB-UniRule"/>
</dbReference>
<dbReference type="InterPro" id="IPR002661">
    <property type="entry name" value="Ribosome_recyc_fac"/>
</dbReference>
<dbReference type="Gene3D" id="3.30.1360.40">
    <property type="match status" value="1"/>
</dbReference>
<name>A0A832QET3_9BACT</name>
<sequence>MDINTFKTDISKCIDHVKEDLSQIRTGRATPELVEEILVNAYETQSPIKNLASISAMDAKSLSIQPWDKTILENISRGISSANLGFLPIIEGDRVIVKLPDLTEERRQEYVKIMKERIEDGRVAVRQVRQKFMQGIDEQQKSGLSEDEADRIREEAEKVVKDANADIETIRIDKEKELLTI</sequence>
<reference evidence="6 7" key="1">
    <citation type="journal article" date="2020" name="Biotechnol. Biofuels">
        <title>New insights from the biogas microbiome by comprehensive genome-resolved metagenomics of nearly 1600 species originating from multiple anaerobic digesters.</title>
        <authorList>
            <person name="Campanaro S."/>
            <person name="Treu L."/>
            <person name="Rodriguez-R L.M."/>
            <person name="Kovalovszki A."/>
            <person name="Ziels R.M."/>
            <person name="Maus I."/>
            <person name="Zhu X."/>
            <person name="Kougias P.G."/>
            <person name="Basile A."/>
            <person name="Luo G."/>
            <person name="Schluter A."/>
            <person name="Konstantinidis K.T."/>
            <person name="Angelidaki I."/>
        </authorList>
    </citation>
    <scope>NUCLEOTIDE SEQUENCE [LARGE SCALE GENOMIC DNA]</scope>
    <source>
        <strain evidence="6">AS05jafATM_89</strain>
    </source>
</reference>
<accession>A0A832QET3</accession>
<dbReference type="EMBL" id="DUTP01000001">
    <property type="protein sequence ID" value="HHX99172.1"/>
    <property type="molecule type" value="Genomic_DNA"/>
</dbReference>
<evidence type="ECO:0000256" key="4">
    <source>
        <dbReference type="SAM" id="Coils"/>
    </source>
</evidence>
<proteinExistence type="inferred from homology"/>
<organism evidence="6 7">
    <name type="scientific">Candidatus Dojkabacteria bacterium</name>
    <dbReference type="NCBI Taxonomy" id="2099670"/>
    <lineage>
        <taxon>Bacteria</taxon>
        <taxon>Candidatus Dojkabacteria</taxon>
    </lineage>
</organism>
<dbReference type="PANTHER" id="PTHR20982">
    <property type="entry name" value="RIBOSOME RECYCLING FACTOR"/>
    <property type="match status" value="1"/>
</dbReference>
<feature type="coiled-coil region" evidence="4">
    <location>
        <begin position="146"/>
        <end position="173"/>
    </location>
</feature>
<dbReference type="FunFam" id="3.30.1360.40:FF:000001">
    <property type="entry name" value="Ribosome-recycling factor"/>
    <property type="match status" value="1"/>
</dbReference>
<evidence type="ECO:0000256" key="2">
    <source>
        <dbReference type="ARBA" id="ARBA00022917"/>
    </source>
</evidence>
<evidence type="ECO:0000259" key="5">
    <source>
        <dbReference type="Pfam" id="PF01765"/>
    </source>
</evidence>
<dbReference type="Pfam" id="PF01765">
    <property type="entry name" value="RRF"/>
    <property type="match status" value="1"/>
</dbReference>
<dbReference type="Gene3D" id="1.10.132.20">
    <property type="entry name" value="Ribosome-recycling factor"/>
    <property type="match status" value="1"/>
</dbReference>
<dbReference type="NCBIfam" id="TIGR00496">
    <property type="entry name" value="frr"/>
    <property type="match status" value="1"/>
</dbReference>
<keyword evidence="2 3" id="KW-0648">Protein biosynthesis</keyword>
<dbReference type="SUPFAM" id="SSF55194">
    <property type="entry name" value="Ribosome recycling factor, RRF"/>
    <property type="match status" value="1"/>
</dbReference>
<dbReference type="AlphaFoldDB" id="A0A832QET3"/>
<comment type="similarity">
    <text evidence="1 3">Belongs to the RRF family.</text>
</comment>
<comment type="subcellular location">
    <subcellularLocation>
        <location evidence="3">Cytoplasm</location>
    </subcellularLocation>
</comment>
<feature type="domain" description="Ribosome recycling factor" evidence="5">
    <location>
        <begin position="18"/>
        <end position="179"/>
    </location>
</feature>
<dbReference type="GO" id="GO:0043023">
    <property type="term" value="F:ribosomal large subunit binding"/>
    <property type="evidence" value="ECO:0007669"/>
    <property type="project" value="TreeGrafter"/>
</dbReference>
<keyword evidence="3" id="KW-0963">Cytoplasm</keyword>
<evidence type="ECO:0000313" key="7">
    <source>
        <dbReference type="Proteomes" id="UP000576550"/>
    </source>
</evidence>
<keyword evidence="4" id="KW-0175">Coiled coil</keyword>